<organism evidence="1 2">
    <name type="scientific">Acidaminobacter hydrogenoformans DSM 2784</name>
    <dbReference type="NCBI Taxonomy" id="1120920"/>
    <lineage>
        <taxon>Bacteria</taxon>
        <taxon>Bacillati</taxon>
        <taxon>Bacillota</taxon>
        <taxon>Clostridia</taxon>
        <taxon>Peptostreptococcales</taxon>
        <taxon>Acidaminobacteraceae</taxon>
        <taxon>Acidaminobacter</taxon>
    </lineage>
</organism>
<dbReference type="RefSeq" id="WP_278278141.1">
    <property type="nucleotide sequence ID" value="NZ_FMWL01000019.1"/>
</dbReference>
<dbReference type="STRING" id="1120920.SAMN03080599_02850"/>
<proteinExistence type="predicted"/>
<gene>
    <name evidence="1" type="ORF">SAMN03080599_02850</name>
</gene>
<evidence type="ECO:0000313" key="1">
    <source>
        <dbReference type="EMBL" id="SCZ81546.1"/>
    </source>
</evidence>
<accession>A0A1G5S5E6</accession>
<protein>
    <submittedName>
        <fullName evidence="1">Uncharacterized protein</fullName>
    </submittedName>
</protein>
<evidence type="ECO:0000313" key="2">
    <source>
        <dbReference type="Proteomes" id="UP000199208"/>
    </source>
</evidence>
<dbReference type="AlphaFoldDB" id="A0A1G5S5E6"/>
<reference evidence="1 2" key="1">
    <citation type="submission" date="2016-10" db="EMBL/GenBank/DDBJ databases">
        <authorList>
            <person name="de Groot N.N."/>
        </authorList>
    </citation>
    <scope>NUCLEOTIDE SEQUENCE [LARGE SCALE GENOMIC DNA]</scope>
    <source>
        <strain evidence="1 2">DSM 2784</strain>
    </source>
</reference>
<keyword evidence="2" id="KW-1185">Reference proteome</keyword>
<sequence length="44" mass="4944">MKISEARVSRLVDYVHGVLKKQDGKTLYLEYRPDIEAVTPPGGL</sequence>
<dbReference type="EMBL" id="FMWL01000019">
    <property type="protein sequence ID" value="SCZ81546.1"/>
    <property type="molecule type" value="Genomic_DNA"/>
</dbReference>
<name>A0A1G5S5E6_9FIRM</name>
<dbReference type="Proteomes" id="UP000199208">
    <property type="component" value="Unassembled WGS sequence"/>
</dbReference>